<keyword evidence="3 4" id="KW-0904">Protein phosphatase</keyword>
<reference evidence="7" key="1">
    <citation type="submission" date="2021-01" db="EMBL/GenBank/DDBJ databases">
        <authorList>
            <person name="Corre E."/>
            <person name="Pelletier E."/>
            <person name="Niang G."/>
            <person name="Scheremetjew M."/>
            <person name="Finn R."/>
            <person name="Kale V."/>
            <person name="Holt S."/>
            <person name="Cochrane G."/>
            <person name="Meng A."/>
            <person name="Brown T."/>
            <person name="Cohen L."/>
        </authorList>
    </citation>
    <scope>NUCLEOTIDE SEQUENCE</scope>
    <source>
        <strain evidence="7">CCMP 769</strain>
    </source>
</reference>
<dbReference type="EMBL" id="HBHW01001842">
    <property type="protein sequence ID" value="CAE0033588.1"/>
    <property type="molecule type" value="Transcribed_RNA"/>
</dbReference>
<dbReference type="GO" id="GO:0004722">
    <property type="term" value="F:protein serine/threonine phosphatase activity"/>
    <property type="evidence" value="ECO:0007669"/>
    <property type="project" value="InterPro"/>
</dbReference>
<evidence type="ECO:0000256" key="1">
    <source>
        <dbReference type="ARBA" id="ARBA00022723"/>
    </source>
</evidence>
<evidence type="ECO:0000313" key="7">
    <source>
        <dbReference type="EMBL" id="CAE0033588.1"/>
    </source>
</evidence>
<feature type="compositionally biased region" description="Basic and acidic residues" evidence="5">
    <location>
        <begin position="77"/>
        <end position="110"/>
    </location>
</feature>
<feature type="region of interest" description="Disordered" evidence="5">
    <location>
        <begin position="1"/>
        <end position="127"/>
    </location>
</feature>
<dbReference type="CDD" id="cd00143">
    <property type="entry name" value="PP2Cc"/>
    <property type="match status" value="1"/>
</dbReference>
<dbReference type="AlphaFoldDB" id="A0A7S2ZB77"/>
<dbReference type="PROSITE" id="PS51746">
    <property type="entry name" value="PPM_2"/>
    <property type="match status" value="1"/>
</dbReference>
<dbReference type="SUPFAM" id="SSF81606">
    <property type="entry name" value="PP2C-like"/>
    <property type="match status" value="1"/>
</dbReference>
<organism evidence="7">
    <name type="scientific">Rhodosorus marinus</name>
    <dbReference type="NCBI Taxonomy" id="101924"/>
    <lineage>
        <taxon>Eukaryota</taxon>
        <taxon>Rhodophyta</taxon>
        <taxon>Stylonematophyceae</taxon>
        <taxon>Stylonematales</taxon>
        <taxon>Stylonemataceae</taxon>
        <taxon>Rhodosorus</taxon>
    </lineage>
</organism>
<dbReference type="GO" id="GO:0046872">
    <property type="term" value="F:metal ion binding"/>
    <property type="evidence" value="ECO:0007669"/>
    <property type="project" value="UniProtKB-KW"/>
</dbReference>
<feature type="domain" description="PPM-type phosphatase" evidence="6">
    <location>
        <begin position="151"/>
        <end position="449"/>
    </location>
</feature>
<evidence type="ECO:0000256" key="2">
    <source>
        <dbReference type="ARBA" id="ARBA00022801"/>
    </source>
</evidence>
<dbReference type="SMART" id="SM00332">
    <property type="entry name" value="PP2Cc"/>
    <property type="match status" value="1"/>
</dbReference>
<comment type="similarity">
    <text evidence="4">Belongs to the PP2C family.</text>
</comment>
<dbReference type="InterPro" id="IPR036457">
    <property type="entry name" value="PPM-type-like_dom_sf"/>
</dbReference>
<evidence type="ECO:0000259" key="6">
    <source>
        <dbReference type="PROSITE" id="PS51746"/>
    </source>
</evidence>
<keyword evidence="2 4" id="KW-0378">Hydrolase</keyword>
<gene>
    <name evidence="7" type="ORF">RMAR00112_LOCUS1529</name>
</gene>
<dbReference type="Gene3D" id="3.60.40.10">
    <property type="entry name" value="PPM-type phosphatase domain"/>
    <property type="match status" value="1"/>
</dbReference>
<evidence type="ECO:0000256" key="4">
    <source>
        <dbReference type="RuleBase" id="RU003465"/>
    </source>
</evidence>
<accession>A0A7S2ZB77</accession>
<dbReference type="InterPro" id="IPR000222">
    <property type="entry name" value="PP2C_BS"/>
</dbReference>
<feature type="compositionally biased region" description="Basic and acidic residues" evidence="5">
    <location>
        <begin position="10"/>
        <end position="26"/>
    </location>
</feature>
<name>A0A7S2ZB77_9RHOD</name>
<dbReference type="InterPro" id="IPR001932">
    <property type="entry name" value="PPM-type_phosphatase-like_dom"/>
</dbReference>
<keyword evidence="1" id="KW-0479">Metal-binding</keyword>
<dbReference type="PANTHER" id="PTHR47992">
    <property type="entry name" value="PROTEIN PHOSPHATASE"/>
    <property type="match status" value="1"/>
</dbReference>
<sequence length="503" mass="55836">MLKRFRRRLGKGEEGAGAAEDGREETVGDPVKGRNGGQEDLGGVEEQGPEQTESQEDDEEATGAIDADGLRAARARLSLDDGTIRSQPKDEATVTRKPTKEELNEPEKAVPEPNLISEGPSDSAEGRVARKSNLELPVLLGTSGLAGWEPLQGPYRRRSVEIRKENQDAFLALLPFNDSPQQLLLGVFDGHGAEGRKVSHTVRDAVCKSLVEYHREEQEMQLGLRDSETEKSKTEKHMKRAHALKTAFHRAEQELYNPFHGIDHKYSGTTCVLIWIIEMDLYCAWVGDSRAVIGRGNGPRDTKLKAIEVSHDQKPSRADEKKRVKAAGGRIARWRKDVGPLRVWVPTEWIPGLAMTRSIGDTVLSAFGVTPSPEISYTKLSPSDMFLILGSDGVWEFMTSQEAVDFISSKRKEKLDPDQLAERLVREAIKRWRRNEDVVDDTTAVVLFLNYEADEPKDASKGSLFGSFGKPSQGAKPVLVAEDGKTFSFQPKNDRPPRYGLPT</sequence>
<proteinExistence type="inferred from homology"/>
<dbReference type="PROSITE" id="PS01032">
    <property type="entry name" value="PPM_1"/>
    <property type="match status" value="1"/>
</dbReference>
<evidence type="ECO:0000256" key="3">
    <source>
        <dbReference type="ARBA" id="ARBA00022912"/>
    </source>
</evidence>
<feature type="compositionally biased region" description="Low complexity" evidence="5">
    <location>
        <begin position="63"/>
        <end position="76"/>
    </location>
</feature>
<dbReference type="Pfam" id="PF00481">
    <property type="entry name" value="PP2C"/>
    <property type="match status" value="1"/>
</dbReference>
<protein>
    <recommendedName>
        <fullName evidence="6">PPM-type phosphatase domain-containing protein</fullName>
    </recommendedName>
</protein>
<evidence type="ECO:0000256" key="5">
    <source>
        <dbReference type="SAM" id="MobiDB-lite"/>
    </source>
</evidence>
<dbReference type="InterPro" id="IPR015655">
    <property type="entry name" value="PP2C"/>
</dbReference>